<dbReference type="InterPro" id="IPR032675">
    <property type="entry name" value="LRR_dom_sf"/>
</dbReference>
<dbReference type="InterPro" id="IPR003591">
    <property type="entry name" value="Leu-rich_rpt_typical-subtyp"/>
</dbReference>
<reference evidence="4 5" key="1">
    <citation type="submission" date="2023-07" db="EMBL/GenBank/DDBJ databases">
        <authorList>
            <person name="Lian W.-H."/>
        </authorList>
    </citation>
    <scope>NUCLEOTIDE SEQUENCE [LARGE SCALE GENOMIC DNA]</scope>
    <source>
        <strain evidence="4 5">SYSU DXS3180</strain>
    </source>
</reference>
<dbReference type="RefSeq" id="WP_369332304.1">
    <property type="nucleotide sequence ID" value="NZ_JAULBC010000011.1"/>
</dbReference>
<dbReference type="PANTHER" id="PTHR45752:SF187">
    <property type="entry name" value="LEUCINE-RICH REPEAT AND IQ DOMAIN-CONTAINING PROTEIN 4"/>
    <property type="match status" value="1"/>
</dbReference>
<evidence type="ECO:0000313" key="5">
    <source>
        <dbReference type="Proteomes" id="UP001560573"/>
    </source>
</evidence>
<dbReference type="Gene3D" id="3.80.10.10">
    <property type="entry name" value="Ribonuclease Inhibitor"/>
    <property type="match status" value="1"/>
</dbReference>
<protein>
    <submittedName>
        <fullName evidence="4">Leucine-rich repeat domain-containing protein</fullName>
    </submittedName>
</protein>
<dbReference type="InterPro" id="IPR001611">
    <property type="entry name" value="Leu-rich_rpt"/>
</dbReference>
<keyword evidence="1" id="KW-0433">Leucine-rich repeat</keyword>
<evidence type="ECO:0000259" key="3">
    <source>
        <dbReference type="Pfam" id="PF23598"/>
    </source>
</evidence>
<name>A0ABV3ZPW1_9BACT</name>
<keyword evidence="5" id="KW-1185">Reference proteome</keyword>
<sequence length="456" mass="53334">MKCYFRHERKALNVVCNFFMRPILPIILVLTFCIRAHAQSKDGYTTTTTIIKNADLVGDNEIDTGKFTILKYRRSYDISGVADEEHERYIFIKINSLNNLLLNQLYKLPDTSIFISTYFWSPWFYSHSRKISGTITKTKNLDSAQEFNLYLDYTDNKGKTDTLLNGSFLFKNDTNYFIENYVDYNGDYDNLRLALKEPLKVRKLDLSYQGVWKYQRNSTGKQELPSDIGKFKNLEEFDLHLQNLKKLPAEFSELTNLKILDISYNDFDSFPTEIFACKKLDSLDLKLSKISYIPNEINQLQNLKKIALDDNRLSSFPITVTNLPELIDLSITNGNIKAIPKEIGRLTKLEKLNLGNFWNYSRKNVCDSLENLSQLSNLKELNLEWTKIKSLPPEFSELKNLEVLNIKYNDFKEFPTVIDKIPNLKLLIICYEEFDKKTMIELKKQNRKYKVQVDTN</sequence>
<dbReference type="InterPro" id="IPR050715">
    <property type="entry name" value="LRR-SigEffector_domain"/>
</dbReference>
<organism evidence="4 5">
    <name type="scientific">Danxiaibacter flavus</name>
    <dbReference type="NCBI Taxonomy" id="3049108"/>
    <lineage>
        <taxon>Bacteria</taxon>
        <taxon>Pseudomonadati</taxon>
        <taxon>Bacteroidota</taxon>
        <taxon>Chitinophagia</taxon>
        <taxon>Chitinophagales</taxon>
        <taxon>Chitinophagaceae</taxon>
        <taxon>Danxiaibacter</taxon>
    </lineage>
</organism>
<dbReference type="SUPFAM" id="SSF52047">
    <property type="entry name" value="RNI-like"/>
    <property type="match status" value="1"/>
</dbReference>
<dbReference type="Pfam" id="PF23598">
    <property type="entry name" value="LRR_14"/>
    <property type="match status" value="1"/>
</dbReference>
<dbReference type="InterPro" id="IPR055414">
    <property type="entry name" value="LRR_R13L4/SHOC2-like"/>
</dbReference>
<accession>A0ABV3ZPW1</accession>
<evidence type="ECO:0000256" key="1">
    <source>
        <dbReference type="ARBA" id="ARBA00022614"/>
    </source>
</evidence>
<evidence type="ECO:0000256" key="2">
    <source>
        <dbReference type="ARBA" id="ARBA00022737"/>
    </source>
</evidence>
<proteinExistence type="predicted"/>
<feature type="domain" description="Disease resistance R13L4/SHOC-2-like LRR" evidence="3">
    <location>
        <begin position="282"/>
        <end position="379"/>
    </location>
</feature>
<dbReference type="Pfam" id="PF00560">
    <property type="entry name" value="LRR_1"/>
    <property type="match status" value="1"/>
</dbReference>
<dbReference type="Proteomes" id="UP001560573">
    <property type="component" value="Unassembled WGS sequence"/>
</dbReference>
<dbReference type="PANTHER" id="PTHR45752">
    <property type="entry name" value="LEUCINE-RICH REPEAT-CONTAINING"/>
    <property type="match status" value="1"/>
</dbReference>
<dbReference type="EMBL" id="JAULBC010000011">
    <property type="protein sequence ID" value="MEX6690888.1"/>
    <property type="molecule type" value="Genomic_DNA"/>
</dbReference>
<gene>
    <name evidence="4" type="ORF">QTN47_25490</name>
</gene>
<dbReference type="SMART" id="SM00369">
    <property type="entry name" value="LRR_TYP"/>
    <property type="match status" value="5"/>
</dbReference>
<comment type="caution">
    <text evidence="4">The sequence shown here is derived from an EMBL/GenBank/DDBJ whole genome shotgun (WGS) entry which is preliminary data.</text>
</comment>
<evidence type="ECO:0000313" key="4">
    <source>
        <dbReference type="EMBL" id="MEX6690888.1"/>
    </source>
</evidence>
<keyword evidence="2" id="KW-0677">Repeat</keyword>